<keyword evidence="5" id="KW-0862">Zinc</keyword>
<dbReference type="Pfam" id="PF00096">
    <property type="entry name" value="zf-C2H2"/>
    <property type="match status" value="3"/>
</dbReference>
<dbReference type="PANTHER" id="PTHR24394">
    <property type="entry name" value="ZINC FINGER PROTEIN"/>
    <property type="match status" value="1"/>
</dbReference>
<dbReference type="Gene3D" id="3.30.160.60">
    <property type="entry name" value="Classic Zinc Finger"/>
    <property type="match status" value="3"/>
</dbReference>
<keyword evidence="3" id="KW-0677">Repeat</keyword>
<dbReference type="InterPro" id="IPR013087">
    <property type="entry name" value="Znf_C2H2_type"/>
</dbReference>
<keyword evidence="4 7" id="KW-0863">Zinc-finger</keyword>
<feature type="domain" description="C2H2-type" evidence="8">
    <location>
        <begin position="207"/>
        <end position="235"/>
    </location>
</feature>
<dbReference type="SUPFAM" id="SSF57667">
    <property type="entry name" value="beta-beta-alpha zinc fingers"/>
    <property type="match status" value="3"/>
</dbReference>
<organism evidence="9 10">
    <name type="scientific">Diaphorina citri</name>
    <name type="common">Asian citrus psyllid</name>
    <dbReference type="NCBI Taxonomy" id="121845"/>
    <lineage>
        <taxon>Eukaryota</taxon>
        <taxon>Metazoa</taxon>
        <taxon>Ecdysozoa</taxon>
        <taxon>Arthropoda</taxon>
        <taxon>Hexapoda</taxon>
        <taxon>Insecta</taxon>
        <taxon>Pterygota</taxon>
        <taxon>Neoptera</taxon>
        <taxon>Paraneoptera</taxon>
        <taxon>Hemiptera</taxon>
        <taxon>Sternorrhyncha</taxon>
        <taxon>Psylloidea</taxon>
        <taxon>Psyllidae</taxon>
        <taxon>Diaphorininae</taxon>
        <taxon>Diaphorina</taxon>
    </lineage>
</organism>
<evidence type="ECO:0000313" key="10">
    <source>
        <dbReference type="RefSeq" id="XP_008474459.1"/>
    </source>
</evidence>
<dbReference type="SMART" id="SM00355">
    <property type="entry name" value="ZnF_C2H2"/>
    <property type="match status" value="7"/>
</dbReference>
<dbReference type="PROSITE" id="PS00028">
    <property type="entry name" value="ZINC_FINGER_C2H2_1"/>
    <property type="match status" value="5"/>
</dbReference>
<dbReference type="STRING" id="121845.A0A1S3D4U5"/>
<feature type="domain" description="C2H2-type" evidence="8">
    <location>
        <begin position="43"/>
        <end position="67"/>
    </location>
</feature>
<name>A0A1S3D4U5_DIACI</name>
<evidence type="ECO:0000256" key="6">
    <source>
        <dbReference type="ARBA" id="ARBA00023242"/>
    </source>
</evidence>
<evidence type="ECO:0000256" key="2">
    <source>
        <dbReference type="ARBA" id="ARBA00022723"/>
    </source>
</evidence>
<dbReference type="GO" id="GO:0008270">
    <property type="term" value="F:zinc ion binding"/>
    <property type="evidence" value="ECO:0007669"/>
    <property type="project" value="UniProtKB-KW"/>
</dbReference>
<keyword evidence="2" id="KW-0479">Metal-binding</keyword>
<protein>
    <submittedName>
        <fullName evidence="10">Zinc finger protein 569-like</fullName>
    </submittedName>
</protein>
<evidence type="ECO:0000256" key="1">
    <source>
        <dbReference type="ARBA" id="ARBA00004123"/>
    </source>
</evidence>
<feature type="domain" description="C2H2-type" evidence="8">
    <location>
        <begin position="153"/>
        <end position="175"/>
    </location>
</feature>
<dbReference type="FunFam" id="3.30.160.60:FF:000100">
    <property type="entry name" value="Zinc finger 45-like"/>
    <property type="match status" value="1"/>
</dbReference>
<accession>A0A1S3D4U5</accession>
<evidence type="ECO:0000313" key="9">
    <source>
        <dbReference type="Proteomes" id="UP000079169"/>
    </source>
</evidence>
<evidence type="ECO:0000256" key="4">
    <source>
        <dbReference type="ARBA" id="ARBA00022771"/>
    </source>
</evidence>
<gene>
    <name evidence="10" type="primary">LOC103511516</name>
</gene>
<dbReference type="GO" id="GO:0000981">
    <property type="term" value="F:DNA-binding transcription factor activity, RNA polymerase II-specific"/>
    <property type="evidence" value="ECO:0007669"/>
    <property type="project" value="TreeGrafter"/>
</dbReference>
<keyword evidence="9" id="KW-1185">Reference proteome</keyword>
<dbReference type="GeneID" id="103511516"/>
<feature type="domain" description="C2H2-type" evidence="8">
    <location>
        <begin position="123"/>
        <end position="151"/>
    </location>
</feature>
<dbReference type="PANTHER" id="PTHR24394:SF29">
    <property type="entry name" value="MYONEURIN"/>
    <property type="match status" value="1"/>
</dbReference>
<evidence type="ECO:0000256" key="3">
    <source>
        <dbReference type="ARBA" id="ARBA00022737"/>
    </source>
</evidence>
<proteinExistence type="predicted"/>
<dbReference type="GO" id="GO:0005634">
    <property type="term" value="C:nucleus"/>
    <property type="evidence" value="ECO:0007669"/>
    <property type="project" value="UniProtKB-SubCell"/>
</dbReference>
<evidence type="ECO:0000256" key="7">
    <source>
        <dbReference type="PROSITE-ProRule" id="PRU00042"/>
    </source>
</evidence>
<feature type="domain" description="C2H2-type" evidence="8">
    <location>
        <begin position="180"/>
        <end position="207"/>
    </location>
</feature>
<dbReference type="RefSeq" id="XP_008474459.1">
    <property type="nucleotide sequence ID" value="XM_008476237.1"/>
</dbReference>
<evidence type="ECO:0000259" key="8">
    <source>
        <dbReference type="PROSITE" id="PS50157"/>
    </source>
</evidence>
<dbReference type="KEGG" id="dci:103511516"/>
<reference evidence="10" key="1">
    <citation type="submission" date="2025-08" db="UniProtKB">
        <authorList>
            <consortium name="RefSeq"/>
        </authorList>
    </citation>
    <scope>IDENTIFICATION</scope>
</reference>
<keyword evidence="6" id="KW-0539">Nucleus</keyword>
<dbReference type="AlphaFoldDB" id="A0A1S3D4U5"/>
<dbReference type="PROSITE" id="PS50157">
    <property type="entry name" value="ZINC_FINGER_C2H2_2"/>
    <property type="match status" value="5"/>
</dbReference>
<comment type="subcellular location">
    <subcellularLocation>
        <location evidence="1">Nucleus</location>
    </subcellularLocation>
</comment>
<sequence length="256" mass="30679">MRYYESDLKDKVVPQKCPLCERLYKSVYRMKEHMKKQHKGQLYECDCCTEYFIDRIAYEEHVRLHEGGIICRLCGEKFEKSLMRDHLVTHIPPEHRGKVSDAFFNKKQTALLTHYLKRNGIKLQCNLCADTFCPRSNMLRHYLLKHRGDKVFYACDRCDKRFSLLQNLKRHLAIHERIAYQCNVCDKKYSRLSDYKIHMNMHNGFKYQCHICLKCTSRKNYLKRHIIMMHTKFEGQIGEMEDKVGEKKIGEIEAKK</sequence>
<dbReference type="PaxDb" id="121845-A0A1S3D4U5"/>
<dbReference type="Proteomes" id="UP000079169">
    <property type="component" value="Unplaced"/>
</dbReference>
<dbReference type="InterPro" id="IPR036236">
    <property type="entry name" value="Znf_C2H2_sf"/>
</dbReference>
<evidence type="ECO:0000256" key="5">
    <source>
        <dbReference type="ARBA" id="ARBA00022833"/>
    </source>
</evidence>